<evidence type="ECO:0000313" key="2">
    <source>
        <dbReference type="Proteomes" id="UP000059680"/>
    </source>
</evidence>
<dbReference type="AlphaFoldDB" id="A0A0P0W7Y0"/>
<dbReference type="Gramene" id="Os04t0223600-01">
    <property type="protein sequence ID" value="Os04t0223600-01"/>
    <property type="gene ID" value="Os04g0223600"/>
</dbReference>
<dbReference type="EMBL" id="AP014960">
    <property type="protein sequence ID" value="BAS88188.1"/>
    <property type="molecule type" value="Genomic_DNA"/>
</dbReference>
<accession>A0A0P0W7Y0</accession>
<dbReference type="Proteomes" id="UP000059680">
    <property type="component" value="Chromosome 4"/>
</dbReference>
<evidence type="ECO:0000313" key="1">
    <source>
        <dbReference type="EMBL" id="BAS88188.1"/>
    </source>
</evidence>
<reference evidence="2" key="1">
    <citation type="journal article" date="2005" name="Nature">
        <title>The map-based sequence of the rice genome.</title>
        <authorList>
            <consortium name="International rice genome sequencing project (IRGSP)"/>
            <person name="Matsumoto T."/>
            <person name="Wu J."/>
            <person name="Kanamori H."/>
            <person name="Katayose Y."/>
            <person name="Fujisawa M."/>
            <person name="Namiki N."/>
            <person name="Mizuno H."/>
            <person name="Yamamoto K."/>
            <person name="Antonio B.A."/>
            <person name="Baba T."/>
            <person name="Sakata K."/>
            <person name="Nagamura Y."/>
            <person name="Aoki H."/>
            <person name="Arikawa K."/>
            <person name="Arita K."/>
            <person name="Bito T."/>
            <person name="Chiden Y."/>
            <person name="Fujitsuka N."/>
            <person name="Fukunaka R."/>
            <person name="Hamada M."/>
            <person name="Harada C."/>
            <person name="Hayashi A."/>
            <person name="Hijishita S."/>
            <person name="Honda M."/>
            <person name="Hosokawa S."/>
            <person name="Ichikawa Y."/>
            <person name="Idonuma A."/>
            <person name="Iijima M."/>
            <person name="Ikeda M."/>
            <person name="Ikeno M."/>
            <person name="Ito K."/>
            <person name="Ito S."/>
            <person name="Ito T."/>
            <person name="Ito Y."/>
            <person name="Ito Y."/>
            <person name="Iwabuchi A."/>
            <person name="Kamiya K."/>
            <person name="Karasawa W."/>
            <person name="Kurita K."/>
            <person name="Katagiri S."/>
            <person name="Kikuta A."/>
            <person name="Kobayashi H."/>
            <person name="Kobayashi N."/>
            <person name="Machita K."/>
            <person name="Maehara T."/>
            <person name="Masukawa M."/>
            <person name="Mizubayashi T."/>
            <person name="Mukai Y."/>
            <person name="Nagasaki H."/>
            <person name="Nagata Y."/>
            <person name="Naito S."/>
            <person name="Nakashima M."/>
            <person name="Nakama Y."/>
            <person name="Nakamichi Y."/>
            <person name="Nakamura M."/>
            <person name="Meguro A."/>
            <person name="Negishi M."/>
            <person name="Ohta I."/>
            <person name="Ohta T."/>
            <person name="Okamoto M."/>
            <person name="Ono N."/>
            <person name="Saji S."/>
            <person name="Sakaguchi M."/>
            <person name="Sakai K."/>
            <person name="Shibata M."/>
            <person name="Shimokawa T."/>
            <person name="Song J."/>
            <person name="Takazaki Y."/>
            <person name="Terasawa K."/>
            <person name="Tsugane M."/>
            <person name="Tsuji K."/>
            <person name="Ueda S."/>
            <person name="Waki K."/>
            <person name="Yamagata H."/>
            <person name="Yamamoto M."/>
            <person name="Yamamoto S."/>
            <person name="Yamane H."/>
            <person name="Yoshiki S."/>
            <person name="Yoshihara R."/>
            <person name="Yukawa K."/>
            <person name="Zhong H."/>
            <person name="Yano M."/>
            <person name="Yuan Q."/>
            <person name="Ouyang S."/>
            <person name="Liu J."/>
            <person name="Jones K.M."/>
            <person name="Gansberger K."/>
            <person name="Moffat K."/>
            <person name="Hill J."/>
            <person name="Bera J."/>
            <person name="Fadrosh D."/>
            <person name="Jin S."/>
            <person name="Johri S."/>
            <person name="Kim M."/>
            <person name="Overton L."/>
            <person name="Reardon M."/>
            <person name="Tsitrin T."/>
            <person name="Vuong H."/>
            <person name="Weaver B."/>
            <person name="Ciecko A."/>
            <person name="Tallon L."/>
            <person name="Jackson J."/>
            <person name="Pai G."/>
            <person name="Aken S.V."/>
            <person name="Utterback T."/>
            <person name="Reidmuller S."/>
            <person name="Feldblyum T."/>
            <person name="Hsiao J."/>
            <person name="Zismann V."/>
            <person name="Iobst S."/>
            <person name="de Vazeille A.R."/>
            <person name="Buell C.R."/>
            <person name="Ying K."/>
            <person name="Li Y."/>
            <person name="Lu T."/>
            <person name="Huang Y."/>
            <person name="Zhao Q."/>
            <person name="Feng Q."/>
            <person name="Zhang L."/>
            <person name="Zhu J."/>
            <person name="Weng Q."/>
            <person name="Mu J."/>
            <person name="Lu Y."/>
            <person name="Fan D."/>
            <person name="Liu Y."/>
            <person name="Guan J."/>
            <person name="Zhang Y."/>
            <person name="Yu S."/>
            <person name="Liu X."/>
            <person name="Zhang Y."/>
            <person name="Hong G."/>
            <person name="Han B."/>
            <person name="Choisne N."/>
            <person name="Demange N."/>
            <person name="Orjeda G."/>
            <person name="Samain S."/>
            <person name="Cattolico L."/>
            <person name="Pelletier E."/>
            <person name="Couloux A."/>
            <person name="Segurens B."/>
            <person name="Wincker P."/>
            <person name="D'Hont A."/>
            <person name="Scarpelli C."/>
            <person name="Weissenbach J."/>
            <person name="Salanoubat M."/>
            <person name="Quetier F."/>
            <person name="Yu Y."/>
            <person name="Kim H.R."/>
            <person name="Rambo T."/>
            <person name="Currie J."/>
            <person name="Collura K."/>
            <person name="Luo M."/>
            <person name="Yang T."/>
            <person name="Ammiraju J.S.S."/>
            <person name="Engler F."/>
            <person name="Soderlund C."/>
            <person name="Wing R.A."/>
            <person name="Palmer L.E."/>
            <person name="de la Bastide M."/>
            <person name="Spiegel L."/>
            <person name="Nascimento L."/>
            <person name="Zutavern T."/>
            <person name="O'Shaughnessy A."/>
            <person name="Dike S."/>
            <person name="Dedhia N."/>
            <person name="Preston R."/>
            <person name="Balija V."/>
            <person name="McCombie W.R."/>
            <person name="Chow T."/>
            <person name="Chen H."/>
            <person name="Chung M."/>
            <person name="Chen C."/>
            <person name="Shaw J."/>
            <person name="Wu H."/>
            <person name="Hsiao K."/>
            <person name="Chao Y."/>
            <person name="Chu M."/>
            <person name="Cheng C."/>
            <person name="Hour A."/>
            <person name="Lee P."/>
            <person name="Lin S."/>
            <person name="Lin Y."/>
            <person name="Liou J."/>
            <person name="Liu S."/>
            <person name="Hsing Y."/>
            <person name="Raghuvanshi S."/>
            <person name="Mohanty A."/>
            <person name="Bharti A.K."/>
            <person name="Gaur A."/>
            <person name="Gupta V."/>
            <person name="Kumar D."/>
            <person name="Ravi V."/>
            <person name="Vij S."/>
            <person name="Kapur A."/>
            <person name="Khurana P."/>
            <person name="Khurana P."/>
            <person name="Khurana J.P."/>
            <person name="Tyagi A.K."/>
            <person name="Gaikwad K."/>
            <person name="Singh A."/>
            <person name="Dalal V."/>
            <person name="Srivastava S."/>
            <person name="Dixit A."/>
            <person name="Pal A.K."/>
            <person name="Ghazi I.A."/>
            <person name="Yadav M."/>
            <person name="Pandit A."/>
            <person name="Bhargava A."/>
            <person name="Sureshbabu K."/>
            <person name="Batra K."/>
            <person name="Sharma T.R."/>
            <person name="Mohapatra T."/>
            <person name="Singh N.K."/>
            <person name="Messing J."/>
            <person name="Nelson A.B."/>
            <person name="Fuks G."/>
            <person name="Kavchok S."/>
            <person name="Keizer G."/>
            <person name="Linton E."/>
            <person name="Llaca V."/>
            <person name="Song R."/>
            <person name="Tanyolac B."/>
            <person name="Young S."/>
            <person name="Ho-Il K."/>
            <person name="Hahn J.H."/>
            <person name="Sangsakoo G."/>
            <person name="Vanavichit A."/>
            <person name="de Mattos Luiz.A.T."/>
            <person name="Zimmer P.D."/>
            <person name="Malone G."/>
            <person name="Dellagostin O."/>
            <person name="de Oliveira A.C."/>
            <person name="Bevan M."/>
            <person name="Bancroft I."/>
            <person name="Minx P."/>
            <person name="Cordum H."/>
            <person name="Wilson R."/>
            <person name="Cheng Z."/>
            <person name="Jin W."/>
            <person name="Jiang J."/>
            <person name="Leong S.A."/>
            <person name="Iwama H."/>
            <person name="Gojobori T."/>
            <person name="Itoh T."/>
            <person name="Niimura Y."/>
            <person name="Fujii Y."/>
            <person name="Habara T."/>
            <person name="Sakai H."/>
            <person name="Sato Y."/>
            <person name="Wilson G."/>
            <person name="Kumar K."/>
            <person name="McCouch S."/>
            <person name="Juretic N."/>
            <person name="Hoen D."/>
            <person name="Wright S."/>
            <person name="Bruskiewich R."/>
            <person name="Bureau T."/>
            <person name="Miyao A."/>
            <person name="Hirochika H."/>
            <person name="Nishikawa T."/>
            <person name="Kadowaki K."/>
            <person name="Sugiura M."/>
            <person name="Burr B."/>
            <person name="Sasaki T."/>
        </authorList>
    </citation>
    <scope>NUCLEOTIDE SEQUENCE [LARGE SCALE GENOMIC DNA]</scope>
    <source>
        <strain evidence="2">cv. Nipponbare</strain>
    </source>
</reference>
<name>A0A0P0W7Y0_ORYSJ</name>
<feature type="non-terminal residue" evidence="1">
    <location>
        <position position="83"/>
    </location>
</feature>
<proteinExistence type="predicted"/>
<dbReference type="PaxDb" id="39947-A0A0P0W7Y0"/>
<dbReference type="InParanoid" id="A0A0P0W7Y0"/>
<keyword evidence="2" id="KW-1185">Reference proteome</keyword>
<reference evidence="1 2" key="2">
    <citation type="journal article" date="2013" name="Plant Cell Physiol.">
        <title>Rice Annotation Project Database (RAP-DB): an integrative and interactive database for rice genomics.</title>
        <authorList>
            <person name="Sakai H."/>
            <person name="Lee S.S."/>
            <person name="Tanaka T."/>
            <person name="Numa H."/>
            <person name="Kim J."/>
            <person name="Kawahara Y."/>
            <person name="Wakimoto H."/>
            <person name="Yang C.C."/>
            <person name="Iwamoto M."/>
            <person name="Abe T."/>
            <person name="Yamada Y."/>
            <person name="Muto A."/>
            <person name="Inokuchi H."/>
            <person name="Ikemura T."/>
            <person name="Matsumoto T."/>
            <person name="Sasaki T."/>
            <person name="Itoh T."/>
        </authorList>
    </citation>
    <scope>NUCLEOTIDE SEQUENCE [LARGE SCALE GENOMIC DNA]</scope>
    <source>
        <strain evidence="2">cv. Nipponbare</strain>
    </source>
</reference>
<organism evidence="1 2">
    <name type="scientific">Oryza sativa subsp. japonica</name>
    <name type="common">Rice</name>
    <dbReference type="NCBI Taxonomy" id="39947"/>
    <lineage>
        <taxon>Eukaryota</taxon>
        <taxon>Viridiplantae</taxon>
        <taxon>Streptophyta</taxon>
        <taxon>Embryophyta</taxon>
        <taxon>Tracheophyta</taxon>
        <taxon>Spermatophyta</taxon>
        <taxon>Magnoliopsida</taxon>
        <taxon>Liliopsida</taxon>
        <taxon>Poales</taxon>
        <taxon>Poaceae</taxon>
        <taxon>BOP clade</taxon>
        <taxon>Oryzoideae</taxon>
        <taxon>Oryzeae</taxon>
        <taxon>Oryzinae</taxon>
        <taxon>Oryza</taxon>
        <taxon>Oryza sativa</taxon>
    </lineage>
</organism>
<protein>
    <submittedName>
        <fullName evidence="1">Os04g0223600 protein</fullName>
    </submittedName>
</protein>
<gene>
    <name evidence="1" type="ordered locus">Os04g0223600</name>
    <name evidence="1" type="ORF">OSNPB_040223600</name>
</gene>
<sequence>MTTALMQRLGSSLSYVGAVDGGEPWPEGEAPPAKTVLDRLEKIFFLVVILSRCYRFIRLETISAIHKKVDMYLYGFYGSLALL</sequence>
<reference evidence="1 2" key="3">
    <citation type="journal article" date="2013" name="Rice">
        <title>Improvement of the Oryza sativa Nipponbare reference genome using next generation sequence and optical map data.</title>
        <authorList>
            <person name="Kawahara Y."/>
            <person name="de la Bastide M."/>
            <person name="Hamilton J.P."/>
            <person name="Kanamori H."/>
            <person name="McCombie W.R."/>
            <person name="Ouyang S."/>
            <person name="Schwartz D.C."/>
            <person name="Tanaka T."/>
            <person name="Wu J."/>
            <person name="Zhou S."/>
            <person name="Childs K.L."/>
            <person name="Davidson R.M."/>
            <person name="Lin H."/>
            <person name="Quesada-Ocampo L."/>
            <person name="Vaillancourt B."/>
            <person name="Sakai H."/>
            <person name="Lee S.S."/>
            <person name="Kim J."/>
            <person name="Numa H."/>
            <person name="Itoh T."/>
            <person name="Buell C.R."/>
            <person name="Matsumoto T."/>
        </authorList>
    </citation>
    <scope>NUCLEOTIDE SEQUENCE [LARGE SCALE GENOMIC DNA]</scope>
    <source>
        <strain evidence="2">cv. Nipponbare</strain>
    </source>
</reference>